<feature type="region of interest" description="Disordered" evidence="1">
    <location>
        <begin position="311"/>
        <end position="335"/>
    </location>
</feature>
<sequence length="748" mass="86319">MFAPSYNPHADPSKCQGPYDLSDDATRLAGWRYGSMTPPEAPSRWYNLIIPESARRIILGSTEWVEDVEDVQPNNDGELTKEEKEKEDDDDEEEEEKEKEKKKKKKKEETPPWRYGSMTPPNRWYDRFVPKSIKRTHISKNLGANKSEEMEAQTESEREAEIERREFLKKEYGDVDCGHCSASEEWTERGTCMCTLTWRLPGRFPRSFCETICNGIVVRTGMEAPPVESPLVESPKEEERSPGPCWEVKPDPSEPETRLCWVKQYNPRSQRYEYVAKPWRPPEEDDEDEAHDYCHETLGQNGMYRYENRPEHEYVPGSSTPRGAREEEVQSPFSCGRKPPWLQHVHRFVRAEELDSPLPPASQFISKNGTILGKFSEGYFKIPYYDPEGRKFRYAEPRTIDMRNLKLDFRSTAPPPKPVAPRRPKMLPERPLVMAQKKEPVQIRVPKYDPTPRYEPPPIRISVKPKPKPKPKPKSTPKPRIENPYHSPRFVVFPPSSKNRQDDTPCPPPRKPKVTLNDDDKEYQPTGGEESEEREVESSSHPPVPKKTVKKKRRNSDPTYKQHGVRENNKIEKSDLQQMKNEEVVSGGQSKEKPLAPRPVKPKPDFKPKPILKNGKGENTEPILSKNKCHNVGEVPSKVSRSKGKTGGSQRNDLSHLKAPAPKEKANKDGECIPVRDREEERRERFDILDMKKRVDKEAEKETRSEGGSDSEQSDKKGESLNPVKPQKKTVRKRKAPEDRAYRPGRRV</sequence>
<feature type="region of interest" description="Disordered" evidence="1">
    <location>
        <begin position="63"/>
        <end position="119"/>
    </location>
</feature>
<organism evidence="2 3">
    <name type="scientific">Orbilia oligospora</name>
    <name type="common">Nematode-trapping fungus</name>
    <name type="synonym">Arthrobotrys oligospora</name>
    <dbReference type="NCBI Taxonomy" id="2813651"/>
    <lineage>
        <taxon>Eukaryota</taxon>
        <taxon>Fungi</taxon>
        <taxon>Dikarya</taxon>
        <taxon>Ascomycota</taxon>
        <taxon>Pezizomycotina</taxon>
        <taxon>Orbiliomycetes</taxon>
        <taxon>Orbiliales</taxon>
        <taxon>Orbiliaceae</taxon>
        <taxon>Orbilia</taxon>
    </lineage>
</organism>
<feature type="compositionally biased region" description="Basic and acidic residues" evidence="1">
    <location>
        <begin position="436"/>
        <end position="452"/>
    </location>
</feature>
<feature type="compositionally biased region" description="Basic and acidic residues" evidence="1">
    <location>
        <begin position="564"/>
        <end position="583"/>
    </location>
</feature>
<gene>
    <name evidence="2" type="ORF">TWF106_011500</name>
</gene>
<protein>
    <submittedName>
        <fullName evidence="2">Uncharacterized protein</fullName>
    </submittedName>
</protein>
<evidence type="ECO:0000256" key="1">
    <source>
        <dbReference type="SAM" id="MobiDB-lite"/>
    </source>
</evidence>
<proteinExistence type="predicted"/>
<feature type="compositionally biased region" description="Basic residues" evidence="1">
    <location>
        <begin position="726"/>
        <end position="735"/>
    </location>
</feature>
<dbReference type="AlphaFoldDB" id="A0A7C8UHI7"/>
<feature type="compositionally biased region" description="Acidic residues" evidence="1">
    <location>
        <begin position="85"/>
        <end position="97"/>
    </location>
</feature>
<feature type="region of interest" description="Disordered" evidence="1">
    <location>
        <begin position="1"/>
        <end position="23"/>
    </location>
</feature>
<dbReference type="Proteomes" id="UP000472727">
    <property type="component" value="Unassembled WGS sequence"/>
</dbReference>
<comment type="caution">
    <text evidence="2">The sequence shown here is derived from an EMBL/GenBank/DDBJ whole genome shotgun (WGS) entry which is preliminary data.</text>
</comment>
<feature type="region of interest" description="Disordered" evidence="1">
    <location>
        <begin position="227"/>
        <end position="251"/>
    </location>
</feature>
<name>A0A7C8UHI7_ORBOL</name>
<feature type="region of interest" description="Disordered" evidence="1">
    <location>
        <begin position="408"/>
        <end position="748"/>
    </location>
</feature>
<accession>A0A7C8UHI7</accession>
<feature type="compositionally biased region" description="Basic residues" evidence="1">
    <location>
        <begin position="463"/>
        <end position="477"/>
    </location>
</feature>
<feature type="compositionally biased region" description="Basic and acidic residues" evidence="1">
    <location>
        <begin position="653"/>
        <end position="719"/>
    </location>
</feature>
<feature type="region of interest" description="Disordered" evidence="1">
    <location>
        <begin position="139"/>
        <end position="159"/>
    </location>
</feature>
<evidence type="ECO:0000313" key="2">
    <source>
        <dbReference type="EMBL" id="KAF3208267.1"/>
    </source>
</evidence>
<evidence type="ECO:0000313" key="3">
    <source>
        <dbReference type="Proteomes" id="UP000472727"/>
    </source>
</evidence>
<dbReference type="EMBL" id="WIWS01000094">
    <property type="protein sequence ID" value="KAF3208267.1"/>
    <property type="molecule type" value="Genomic_DNA"/>
</dbReference>
<reference evidence="2 3" key="1">
    <citation type="submission" date="2019-06" db="EMBL/GenBank/DDBJ databases">
        <authorList>
            <person name="Palmer J.M."/>
        </authorList>
    </citation>
    <scope>NUCLEOTIDE SEQUENCE [LARGE SCALE GENOMIC DNA]</scope>
    <source>
        <strain evidence="2 3">TWF106</strain>
    </source>
</reference>